<reference evidence="1 2" key="1">
    <citation type="journal article" date="2015" name="Parasit. Vectors">
        <title>Draft genome of the scabies mite.</title>
        <authorList>
            <person name="Rider S.D.Jr."/>
            <person name="Morgan M.S."/>
            <person name="Arlian L.G."/>
        </authorList>
    </citation>
    <scope>NUCLEOTIDE SEQUENCE [LARGE SCALE GENOMIC DNA]</scope>
    <source>
        <strain evidence="1">Arlian Lab</strain>
    </source>
</reference>
<name>A0A131ZXR4_SARSC</name>
<dbReference type="VEuPathDB" id="VectorBase:SSCA004392"/>
<dbReference type="AlphaFoldDB" id="A0A131ZXR4"/>
<dbReference type="EMBL" id="JXLN01005120">
    <property type="protein sequence ID" value="KPM03457.1"/>
    <property type="molecule type" value="Genomic_DNA"/>
</dbReference>
<protein>
    <submittedName>
        <fullName evidence="1">Uncharacterized protein</fullName>
    </submittedName>
</protein>
<feature type="non-terminal residue" evidence="1">
    <location>
        <position position="66"/>
    </location>
</feature>
<feature type="non-terminal residue" evidence="1">
    <location>
        <position position="1"/>
    </location>
</feature>
<organism evidence="1 2">
    <name type="scientific">Sarcoptes scabiei</name>
    <name type="common">Itch mite</name>
    <name type="synonym">Acarus scabiei</name>
    <dbReference type="NCBI Taxonomy" id="52283"/>
    <lineage>
        <taxon>Eukaryota</taxon>
        <taxon>Metazoa</taxon>
        <taxon>Ecdysozoa</taxon>
        <taxon>Arthropoda</taxon>
        <taxon>Chelicerata</taxon>
        <taxon>Arachnida</taxon>
        <taxon>Acari</taxon>
        <taxon>Acariformes</taxon>
        <taxon>Sarcoptiformes</taxon>
        <taxon>Astigmata</taxon>
        <taxon>Psoroptidia</taxon>
        <taxon>Sarcoptoidea</taxon>
        <taxon>Sarcoptidae</taxon>
        <taxon>Sarcoptinae</taxon>
        <taxon>Sarcoptes</taxon>
    </lineage>
</organism>
<gene>
    <name evidence="1" type="ORF">QR98_0018890</name>
</gene>
<evidence type="ECO:0000313" key="1">
    <source>
        <dbReference type="EMBL" id="KPM03457.1"/>
    </source>
</evidence>
<sequence>LELFFFLIRFKQPENINREHQQSGEENLEDREKKIYIFPKESEKKLLQQNMLVIVSNGEYVAIMER</sequence>
<comment type="caution">
    <text evidence="1">The sequence shown here is derived from an EMBL/GenBank/DDBJ whole genome shotgun (WGS) entry which is preliminary data.</text>
</comment>
<proteinExistence type="predicted"/>
<dbReference type="Proteomes" id="UP000616769">
    <property type="component" value="Unassembled WGS sequence"/>
</dbReference>
<accession>A0A131ZXR4</accession>
<evidence type="ECO:0000313" key="2">
    <source>
        <dbReference type="Proteomes" id="UP000616769"/>
    </source>
</evidence>